<keyword evidence="3" id="KW-1185">Reference proteome</keyword>
<feature type="region of interest" description="Disordered" evidence="1">
    <location>
        <begin position="1"/>
        <end position="29"/>
    </location>
</feature>
<feature type="region of interest" description="Disordered" evidence="1">
    <location>
        <begin position="99"/>
        <end position="118"/>
    </location>
</feature>
<feature type="compositionally biased region" description="Polar residues" evidence="1">
    <location>
        <begin position="17"/>
        <end position="29"/>
    </location>
</feature>
<protein>
    <submittedName>
        <fullName evidence="2">Uncharacterized protein</fullName>
    </submittedName>
</protein>
<proteinExistence type="predicted"/>
<reference evidence="2" key="1">
    <citation type="journal article" date="2022" name="Int. J. Mol. Sci.">
        <title>Draft Genome of Tanacetum Coccineum: Genomic Comparison of Closely Related Tanacetum-Family Plants.</title>
        <authorList>
            <person name="Yamashiro T."/>
            <person name="Shiraishi A."/>
            <person name="Nakayama K."/>
            <person name="Satake H."/>
        </authorList>
    </citation>
    <scope>NUCLEOTIDE SEQUENCE</scope>
</reference>
<dbReference type="Proteomes" id="UP001151760">
    <property type="component" value="Unassembled WGS sequence"/>
</dbReference>
<comment type="caution">
    <text evidence="2">The sequence shown here is derived from an EMBL/GenBank/DDBJ whole genome shotgun (WGS) entry which is preliminary data.</text>
</comment>
<evidence type="ECO:0000256" key="1">
    <source>
        <dbReference type="SAM" id="MobiDB-lite"/>
    </source>
</evidence>
<dbReference type="EMBL" id="BQNB010014039">
    <property type="protein sequence ID" value="GJT23245.1"/>
    <property type="molecule type" value="Genomic_DNA"/>
</dbReference>
<evidence type="ECO:0000313" key="2">
    <source>
        <dbReference type="EMBL" id="GJT23245.1"/>
    </source>
</evidence>
<name>A0ABQ5C825_9ASTR</name>
<reference evidence="2" key="2">
    <citation type="submission" date="2022-01" db="EMBL/GenBank/DDBJ databases">
        <authorList>
            <person name="Yamashiro T."/>
            <person name="Shiraishi A."/>
            <person name="Satake H."/>
            <person name="Nakayama K."/>
        </authorList>
    </citation>
    <scope>NUCLEOTIDE SEQUENCE</scope>
</reference>
<gene>
    <name evidence="2" type="ORF">Tco_0893182</name>
</gene>
<evidence type="ECO:0000313" key="3">
    <source>
        <dbReference type="Proteomes" id="UP001151760"/>
    </source>
</evidence>
<sequence length="118" mass="12093">MACPANVPHSRDARVSPPTTKESTMTPASKSLELSANVDLTASAVASVHNEEMVNAKVDRSDPKMTDDTVAAKSEQGLGHVSSVPNDVVVALSVGEKGYGLVPSSATGEEADASSSRV</sequence>
<accession>A0ABQ5C825</accession>
<organism evidence="2 3">
    <name type="scientific">Tanacetum coccineum</name>
    <dbReference type="NCBI Taxonomy" id="301880"/>
    <lineage>
        <taxon>Eukaryota</taxon>
        <taxon>Viridiplantae</taxon>
        <taxon>Streptophyta</taxon>
        <taxon>Embryophyta</taxon>
        <taxon>Tracheophyta</taxon>
        <taxon>Spermatophyta</taxon>
        <taxon>Magnoliopsida</taxon>
        <taxon>eudicotyledons</taxon>
        <taxon>Gunneridae</taxon>
        <taxon>Pentapetalae</taxon>
        <taxon>asterids</taxon>
        <taxon>campanulids</taxon>
        <taxon>Asterales</taxon>
        <taxon>Asteraceae</taxon>
        <taxon>Asteroideae</taxon>
        <taxon>Anthemideae</taxon>
        <taxon>Anthemidinae</taxon>
        <taxon>Tanacetum</taxon>
    </lineage>
</organism>